<accession>A0ABN7B774</accession>
<proteinExistence type="predicted"/>
<keyword evidence="2" id="KW-1185">Reference proteome</keyword>
<protein>
    <submittedName>
        <fullName evidence="1">Uncharacterized protein</fullName>
    </submittedName>
</protein>
<gene>
    <name evidence="1" type="ORF">NTJ_11802</name>
</gene>
<evidence type="ECO:0000313" key="2">
    <source>
        <dbReference type="Proteomes" id="UP001307889"/>
    </source>
</evidence>
<name>A0ABN7B774_9HEMI</name>
<dbReference type="EMBL" id="AP028918">
    <property type="protein sequence ID" value="BES98986.1"/>
    <property type="molecule type" value="Genomic_DNA"/>
</dbReference>
<reference evidence="1 2" key="1">
    <citation type="submission" date="2023-09" db="EMBL/GenBank/DDBJ databases">
        <title>Nesidiocoris tenuis whole genome shotgun sequence.</title>
        <authorList>
            <person name="Shibata T."/>
            <person name="Shimoda M."/>
            <person name="Kobayashi T."/>
            <person name="Uehara T."/>
        </authorList>
    </citation>
    <scope>NUCLEOTIDE SEQUENCE [LARGE SCALE GENOMIC DNA]</scope>
    <source>
        <strain evidence="1 2">Japan</strain>
    </source>
</reference>
<sequence>MNVTGEKISPQAETLRKIPTDYKSEKGLLIIFGGPSLPREPAQKLFTASKLMVNPADHPSYYELNTSSFDEADGQ</sequence>
<organism evidence="1 2">
    <name type="scientific">Nesidiocoris tenuis</name>
    <dbReference type="NCBI Taxonomy" id="355587"/>
    <lineage>
        <taxon>Eukaryota</taxon>
        <taxon>Metazoa</taxon>
        <taxon>Ecdysozoa</taxon>
        <taxon>Arthropoda</taxon>
        <taxon>Hexapoda</taxon>
        <taxon>Insecta</taxon>
        <taxon>Pterygota</taxon>
        <taxon>Neoptera</taxon>
        <taxon>Paraneoptera</taxon>
        <taxon>Hemiptera</taxon>
        <taxon>Heteroptera</taxon>
        <taxon>Panheteroptera</taxon>
        <taxon>Cimicomorpha</taxon>
        <taxon>Miridae</taxon>
        <taxon>Dicyphina</taxon>
        <taxon>Nesidiocoris</taxon>
    </lineage>
</organism>
<dbReference type="Proteomes" id="UP001307889">
    <property type="component" value="Chromosome 10"/>
</dbReference>
<evidence type="ECO:0000313" key="1">
    <source>
        <dbReference type="EMBL" id="BES98986.1"/>
    </source>
</evidence>